<evidence type="ECO:0000313" key="1">
    <source>
        <dbReference type="EMBL" id="KIH62241.1"/>
    </source>
</evidence>
<keyword evidence="2" id="KW-1185">Reference proteome</keyword>
<evidence type="ECO:0000313" key="2">
    <source>
        <dbReference type="Proteomes" id="UP000054047"/>
    </source>
</evidence>
<dbReference type="Proteomes" id="UP000054047">
    <property type="component" value="Unassembled WGS sequence"/>
</dbReference>
<accession>A0A0C2GYN7</accession>
<organism evidence="1 2">
    <name type="scientific">Ancylostoma duodenale</name>
    <dbReference type="NCBI Taxonomy" id="51022"/>
    <lineage>
        <taxon>Eukaryota</taxon>
        <taxon>Metazoa</taxon>
        <taxon>Ecdysozoa</taxon>
        <taxon>Nematoda</taxon>
        <taxon>Chromadorea</taxon>
        <taxon>Rhabditida</taxon>
        <taxon>Rhabditina</taxon>
        <taxon>Rhabditomorpha</taxon>
        <taxon>Strongyloidea</taxon>
        <taxon>Ancylostomatidae</taxon>
        <taxon>Ancylostomatinae</taxon>
        <taxon>Ancylostoma</taxon>
    </lineage>
</organism>
<proteinExistence type="predicted"/>
<protein>
    <submittedName>
        <fullName evidence="1">Uncharacterized protein</fullName>
    </submittedName>
</protein>
<dbReference type="OrthoDB" id="297496at2759"/>
<dbReference type="EMBL" id="KN729471">
    <property type="protein sequence ID" value="KIH62241.1"/>
    <property type="molecule type" value="Genomic_DNA"/>
</dbReference>
<name>A0A0C2GYN7_9BILA</name>
<gene>
    <name evidence="1" type="ORF">ANCDUO_07478</name>
</gene>
<reference evidence="1 2" key="1">
    <citation type="submission" date="2013-12" db="EMBL/GenBank/DDBJ databases">
        <title>Draft genome of the parsitic nematode Ancylostoma duodenale.</title>
        <authorList>
            <person name="Mitreva M."/>
        </authorList>
    </citation>
    <scope>NUCLEOTIDE SEQUENCE [LARGE SCALE GENOMIC DNA]</scope>
    <source>
        <strain evidence="1 2">Zhejiang</strain>
    </source>
</reference>
<sequence length="86" mass="9862">MGEFFSDWSNRERRAAAEVMRSRRCVISVIKHISSYDGKLGELDDRLVKDLDKCYHVAVEHNTHTKDVLFRNSAEDVETGLCLGFS</sequence>
<dbReference type="AlphaFoldDB" id="A0A0C2GYN7"/>